<keyword evidence="5" id="KW-0472">Membrane</keyword>
<dbReference type="KEGG" id="cbol:CGC65_27560"/>
<organism evidence="6 7">
    <name type="scientific">Enterocloster bolteae</name>
    <dbReference type="NCBI Taxonomy" id="208479"/>
    <lineage>
        <taxon>Bacteria</taxon>
        <taxon>Bacillati</taxon>
        <taxon>Bacillota</taxon>
        <taxon>Clostridia</taxon>
        <taxon>Lachnospirales</taxon>
        <taxon>Lachnospiraceae</taxon>
        <taxon>Enterocloster</taxon>
    </lineage>
</organism>
<comment type="subcellular location">
    <subcellularLocation>
        <location evidence="1">Membrane</location>
        <topology evidence="1">Single-pass membrane protein</topology>
    </subcellularLocation>
</comment>
<sequence>MGDIGKYIVIGGAVLIVAVIFLVIIKTRNGFVVLQNRVKNQLAQIDVQLKRRYDLIPNLLETAKGYANFERSTLEAVVKARQSAMAAADFDQAAAANGKLQAALRRLFAVSEAYPELKANANFMQLQSELSDTENKIALSRQFYNDTVLKYNNAIQMFPASFIAGLCGFHPMSFWNAEEEARERITIQAEDMKFS</sequence>
<evidence type="ECO:0000256" key="1">
    <source>
        <dbReference type="ARBA" id="ARBA00004167"/>
    </source>
</evidence>
<proteinExistence type="inferred from homology"/>
<dbReference type="EMBL" id="QRZM01000010">
    <property type="protein sequence ID" value="RGV73390.1"/>
    <property type="molecule type" value="Genomic_DNA"/>
</dbReference>
<evidence type="ECO:0000256" key="3">
    <source>
        <dbReference type="ARBA" id="ARBA00022692"/>
    </source>
</evidence>
<evidence type="ECO:0000256" key="2">
    <source>
        <dbReference type="ARBA" id="ARBA00008854"/>
    </source>
</evidence>
<comment type="caution">
    <text evidence="6">The sequence shown here is derived from an EMBL/GenBank/DDBJ whole genome shotgun (WGS) entry which is preliminary data.</text>
</comment>
<dbReference type="PANTHER" id="PTHR34478">
    <property type="entry name" value="PROTEIN LEMA"/>
    <property type="match status" value="1"/>
</dbReference>
<dbReference type="GO" id="GO:0016020">
    <property type="term" value="C:membrane"/>
    <property type="evidence" value="ECO:0007669"/>
    <property type="project" value="UniProtKB-SubCell"/>
</dbReference>
<comment type="similarity">
    <text evidence="2">Belongs to the LemA family.</text>
</comment>
<evidence type="ECO:0000256" key="5">
    <source>
        <dbReference type="ARBA" id="ARBA00023136"/>
    </source>
</evidence>
<dbReference type="AlphaFoldDB" id="A0A412Z0A7"/>
<accession>A0A412Z0A7</accession>
<dbReference type="PANTHER" id="PTHR34478:SF2">
    <property type="entry name" value="MEMBRANE PROTEIN"/>
    <property type="match status" value="1"/>
</dbReference>
<evidence type="ECO:0000313" key="7">
    <source>
        <dbReference type="Proteomes" id="UP000284543"/>
    </source>
</evidence>
<gene>
    <name evidence="6" type="ORF">DWW02_21340</name>
</gene>
<name>A0A412Z0A7_9FIRM</name>
<dbReference type="Pfam" id="PF04011">
    <property type="entry name" value="LemA"/>
    <property type="match status" value="1"/>
</dbReference>
<evidence type="ECO:0000313" key="6">
    <source>
        <dbReference type="EMBL" id="RGV73390.1"/>
    </source>
</evidence>
<dbReference type="Gene3D" id="1.20.1440.20">
    <property type="entry name" value="LemA-like domain"/>
    <property type="match status" value="1"/>
</dbReference>
<dbReference type="Proteomes" id="UP000284543">
    <property type="component" value="Unassembled WGS sequence"/>
</dbReference>
<keyword evidence="4" id="KW-1133">Transmembrane helix</keyword>
<dbReference type="InterPro" id="IPR007156">
    <property type="entry name" value="MamQ_LemA"/>
</dbReference>
<protein>
    <submittedName>
        <fullName evidence="6">LemA family protein</fullName>
    </submittedName>
</protein>
<dbReference type="SUPFAM" id="SSF140478">
    <property type="entry name" value="LemA-like"/>
    <property type="match status" value="1"/>
</dbReference>
<evidence type="ECO:0000256" key="4">
    <source>
        <dbReference type="ARBA" id="ARBA00022989"/>
    </source>
</evidence>
<keyword evidence="3" id="KW-0812">Transmembrane</keyword>
<reference evidence="6 7" key="1">
    <citation type="submission" date="2018-08" db="EMBL/GenBank/DDBJ databases">
        <title>A genome reference for cultivated species of the human gut microbiota.</title>
        <authorList>
            <person name="Zou Y."/>
            <person name="Xue W."/>
            <person name="Luo G."/>
        </authorList>
    </citation>
    <scope>NUCLEOTIDE SEQUENCE [LARGE SCALE GENOMIC DNA]</scope>
    <source>
        <strain evidence="6 7">AF14-18</strain>
    </source>
</reference>
<dbReference type="InterPro" id="IPR023353">
    <property type="entry name" value="LemA-like_dom_sf"/>
</dbReference>
<dbReference type="RefSeq" id="WP_002566798.1">
    <property type="nucleotide sequence ID" value="NZ_CABKUK010000003.1"/>
</dbReference>